<comment type="caution">
    <text evidence="2">The sequence shown here is derived from an EMBL/GenBank/DDBJ whole genome shotgun (WGS) entry which is preliminary data.</text>
</comment>
<accession>A0ABS2SV45</accession>
<dbReference type="RefSeq" id="WP_204466442.1">
    <property type="nucleotide sequence ID" value="NZ_JAFBCV010000006.1"/>
</dbReference>
<dbReference type="CDD" id="cd00093">
    <property type="entry name" value="HTH_XRE"/>
    <property type="match status" value="1"/>
</dbReference>
<dbReference type="InterPro" id="IPR053163">
    <property type="entry name" value="HTH-type_regulator_Rgg"/>
</dbReference>
<dbReference type="SMART" id="SM00028">
    <property type="entry name" value="TPR"/>
    <property type="match status" value="2"/>
</dbReference>
<dbReference type="InterPro" id="IPR019734">
    <property type="entry name" value="TPR_rpt"/>
</dbReference>
<gene>
    <name evidence="2" type="ORF">JOC54_002390</name>
</gene>
<dbReference type="SUPFAM" id="SSF47413">
    <property type="entry name" value="lambda repressor-like DNA-binding domains"/>
    <property type="match status" value="1"/>
</dbReference>
<feature type="domain" description="HTH cro/C1-type" evidence="1">
    <location>
        <begin position="9"/>
        <end position="64"/>
    </location>
</feature>
<dbReference type="SMART" id="SM00530">
    <property type="entry name" value="HTH_XRE"/>
    <property type="match status" value="1"/>
</dbReference>
<dbReference type="Pfam" id="PF01381">
    <property type="entry name" value="HTH_3"/>
    <property type="match status" value="1"/>
</dbReference>
<dbReference type="Pfam" id="PF18768">
    <property type="entry name" value="RNPP_C"/>
    <property type="match status" value="1"/>
</dbReference>
<keyword evidence="3" id="KW-1185">Reference proteome</keyword>
<dbReference type="InterPro" id="IPR001387">
    <property type="entry name" value="Cro/C1-type_HTH"/>
</dbReference>
<dbReference type="PANTHER" id="PTHR37038">
    <property type="entry name" value="TRANSCRIPTIONAL REGULATOR-RELATED"/>
    <property type="match status" value="1"/>
</dbReference>
<dbReference type="PROSITE" id="PS50943">
    <property type="entry name" value="HTH_CROC1"/>
    <property type="match status" value="1"/>
</dbReference>
<sequence length="299" mass="34961">MRHLLGERIRHLRKLRGITQKDLAKGICTQAQVSNLERGTGNENPSSQVLYLLSERLQVDMSYLYGQYKTNYKNSTNQLEVKSVIDNLKSRRDYLSLKYVIDNELSAEKNKYISPFQKQYLYWHQAICAYHYSNDFNYAEKLINSALIMEVDQENEETHIQKIEIKVSYGLILYYEKVYDLATKLFLECIDEQKKFTSSQSKNKILPKILFNLSKCYTAQENYDKALSYCLEAIDICVENDSLYLLGDVIYQAGYNYYMLGQLEEALSHMNDALIIFNIQKNDNLVKFVKIKINELTAI</sequence>
<protein>
    <submittedName>
        <fullName evidence="2">Transcriptional regulator with XRE-family HTH domain</fullName>
    </submittedName>
</protein>
<dbReference type="InterPro" id="IPR010982">
    <property type="entry name" value="Lambda_DNA-bd_dom_sf"/>
</dbReference>
<dbReference type="EMBL" id="JAFBCV010000006">
    <property type="protein sequence ID" value="MBM7839120.1"/>
    <property type="molecule type" value="Genomic_DNA"/>
</dbReference>
<evidence type="ECO:0000313" key="2">
    <source>
        <dbReference type="EMBL" id="MBM7839120.1"/>
    </source>
</evidence>
<evidence type="ECO:0000313" key="3">
    <source>
        <dbReference type="Proteomes" id="UP001179280"/>
    </source>
</evidence>
<name>A0ABS2SV45_9BACI</name>
<dbReference type="InterPro" id="IPR011990">
    <property type="entry name" value="TPR-like_helical_dom_sf"/>
</dbReference>
<dbReference type="Proteomes" id="UP001179280">
    <property type="component" value="Unassembled WGS sequence"/>
</dbReference>
<dbReference type="SUPFAM" id="SSF48452">
    <property type="entry name" value="TPR-like"/>
    <property type="match status" value="1"/>
</dbReference>
<dbReference type="PANTHER" id="PTHR37038:SF14">
    <property type="entry name" value="TRANSCRIPTIONAL ACTIVATOR"/>
    <property type="match status" value="1"/>
</dbReference>
<dbReference type="Gene3D" id="1.25.40.10">
    <property type="entry name" value="Tetratricopeptide repeat domain"/>
    <property type="match status" value="1"/>
</dbReference>
<dbReference type="InterPro" id="IPR041315">
    <property type="entry name" value="PlcR_TPR"/>
</dbReference>
<proteinExistence type="predicted"/>
<reference evidence="2" key="1">
    <citation type="submission" date="2021-01" db="EMBL/GenBank/DDBJ databases">
        <title>Genomic Encyclopedia of Type Strains, Phase IV (KMG-IV): sequencing the most valuable type-strain genomes for metagenomic binning, comparative biology and taxonomic classification.</title>
        <authorList>
            <person name="Goeker M."/>
        </authorList>
    </citation>
    <scope>NUCLEOTIDE SEQUENCE</scope>
    <source>
        <strain evidence="2">DSM 21943</strain>
    </source>
</reference>
<organism evidence="2 3">
    <name type="scientific">Shouchella xiaoxiensis</name>
    <dbReference type="NCBI Taxonomy" id="766895"/>
    <lineage>
        <taxon>Bacteria</taxon>
        <taxon>Bacillati</taxon>
        <taxon>Bacillota</taxon>
        <taxon>Bacilli</taxon>
        <taxon>Bacillales</taxon>
        <taxon>Bacillaceae</taxon>
        <taxon>Shouchella</taxon>
    </lineage>
</organism>
<evidence type="ECO:0000259" key="1">
    <source>
        <dbReference type="PROSITE" id="PS50943"/>
    </source>
</evidence>